<gene>
    <name evidence="2" type="ORF">PCOS0759_LOCUS4204</name>
</gene>
<reference evidence="2" key="1">
    <citation type="submission" date="2021-01" db="EMBL/GenBank/DDBJ databases">
        <authorList>
            <person name="Corre E."/>
            <person name="Pelletier E."/>
            <person name="Niang G."/>
            <person name="Scheremetjew M."/>
            <person name="Finn R."/>
            <person name="Kale V."/>
            <person name="Holt S."/>
            <person name="Cochrane G."/>
            <person name="Meng A."/>
            <person name="Brown T."/>
            <person name="Cohen L."/>
        </authorList>
    </citation>
    <scope>NUCLEOTIDE SEQUENCE</scope>
    <source>
        <strain evidence="2">WS</strain>
    </source>
</reference>
<feature type="compositionally biased region" description="Polar residues" evidence="1">
    <location>
        <begin position="281"/>
        <end position="300"/>
    </location>
</feature>
<protein>
    <submittedName>
        <fullName evidence="2">Uncharacterized protein</fullName>
    </submittedName>
</protein>
<dbReference type="AlphaFoldDB" id="A0A7S1PH94"/>
<evidence type="ECO:0000256" key="1">
    <source>
        <dbReference type="SAM" id="MobiDB-lite"/>
    </source>
</evidence>
<dbReference type="EMBL" id="HBGD01005077">
    <property type="protein sequence ID" value="CAD9080964.1"/>
    <property type="molecule type" value="Transcribed_RNA"/>
</dbReference>
<feature type="compositionally biased region" description="Basic residues" evidence="1">
    <location>
        <begin position="181"/>
        <end position="198"/>
    </location>
</feature>
<name>A0A7S1PH94_9EUKA</name>
<sequence length="386" mass="41643">MVTLTTAAPQHLSHQQEHLSNIMNSAVEVSPMWDHDELQYRKDLELAANGFKESTTTSFLDVNFFDFLALATEQPRKIEEPFLLNSATAGVVRAGNLGQLHICANTSGELQKMSTRANSNGGAQSLGVEVNSFSTMAAVSSEWENSQSSMDSAASIAHQHKYDSLQQAENALMHTPSPPHQQRKRTGATTSAKKKKKTTITMKFSMKHHNSDDDDSQAPKMRSPQSRTMEPISPIVTQVKKTATRKRKRASGSGKDGVYKPGSSGLNSQSVGTPVAGGCSDASSTGSVESLNSELASGSAGSPPAKKRRRTNSSTKASGGGSPKGACGTQSTCCVKGCEGLVTNRLRTSLRGTTEADFKEDFLGRGWFKICSKCYFRNFYKNKKRS</sequence>
<proteinExistence type="predicted"/>
<accession>A0A7S1PH94</accession>
<organism evidence="2">
    <name type="scientific">Percolomonas cosmopolitus</name>
    <dbReference type="NCBI Taxonomy" id="63605"/>
    <lineage>
        <taxon>Eukaryota</taxon>
        <taxon>Discoba</taxon>
        <taxon>Heterolobosea</taxon>
        <taxon>Tetramitia</taxon>
        <taxon>Eutetramitia</taxon>
        <taxon>Percolomonadidae</taxon>
        <taxon>Percolomonas</taxon>
    </lineage>
</organism>
<feature type="region of interest" description="Disordered" evidence="1">
    <location>
        <begin position="173"/>
        <end position="329"/>
    </location>
</feature>
<evidence type="ECO:0000313" key="2">
    <source>
        <dbReference type="EMBL" id="CAD9080964.1"/>
    </source>
</evidence>